<evidence type="ECO:0000313" key="2">
    <source>
        <dbReference type="Proteomes" id="UP000068167"/>
    </source>
</evidence>
<dbReference type="Gene3D" id="3.40.50.880">
    <property type="match status" value="1"/>
</dbReference>
<protein>
    <submittedName>
        <fullName evidence="1">Uncharacterized protein</fullName>
    </submittedName>
</protein>
<dbReference type="PATRIC" id="fig|1638788.3.peg.6497"/>
<organism evidence="1 2">
    <name type="scientific">Microcystis panniformis FACHB-1757</name>
    <dbReference type="NCBI Taxonomy" id="1638788"/>
    <lineage>
        <taxon>Bacteria</taxon>
        <taxon>Bacillati</taxon>
        <taxon>Cyanobacteriota</taxon>
        <taxon>Cyanophyceae</taxon>
        <taxon>Oscillatoriophycideae</taxon>
        <taxon>Chroococcales</taxon>
        <taxon>Microcystaceae</taxon>
        <taxon>Microcystis</taxon>
    </lineage>
</organism>
<accession>A0A0K1SAP3</accession>
<dbReference type="EMBL" id="CP011339">
    <property type="protein sequence ID" value="AKV71197.1"/>
    <property type="molecule type" value="Genomic_DNA"/>
</dbReference>
<evidence type="ECO:0000313" key="1">
    <source>
        <dbReference type="EMBL" id="AKV71197.1"/>
    </source>
</evidence>
<dbReference type="AlphaFoldDB" id="A0A0K1SAP3"/>
<proteinExistence type="predicted"/>
<keyword evidence="2" id="KW-1185">Reference proteome</keyword>
<dbReference type="KEGG" id="mpk:VL20_6471"/>
<dbReference type="InterPro" id="IPR029062">
    <property type="entry name" value="Class_I_gatase-like"/>
</dbReference>
<gene>
    <name evidence="1" type="ORF">VL20_6471</name>
</gene>
<sequence>MLGSSFHLDHLFKKPLIACLLSCVGVLLPIPVLATPVAVLKSQENANQWTDITERLQNVGVNYCILQSNQWQSDTDLNKIKVLIIPNVETISGLQAGVLIRWLNRGGKIIVTGPAGNLSEPAVRNQLRSLFGAYWAYPHSQAYTLRPTNLGELKNQKPLASSLLGGVVIPTGVNSQTVAVWGARNNPPPLSSIITRSFSVGAGAAMPSLISPSIALG</sequence>
<name>A0A0K1SAP3_9CHRO</name>
<dbReference type="Proteomes" id="UP000068167">
    <property type="component" value="Chromosome"/>
</dbReference>
<dbReference type="SUPFAM" id="SSF52317">
    <property type="entry name" value="Class I glutamine amidotransferase-like"/>
    <property type="match status" value="1"/>
</dbReference>
<reference evidence="1 2" key="1">
    <citation type="journal article" date="2016" name="Stand. Genomic Sci.">
        <title>Complete genome sequence and genomic characterization of Microcystis panniformis FACHB 1757 by third-generation sequencing.</title>
        <authorList>
            <person name="Zhang J.Y."/>
            <person name="Guan R."/>
            <person name="Zhang H.J."/>
            <person name="Li H."/>
            <person name="Xiao P."/>
            <person name="Yu G.L."/>
            <person name="Du L."/>
            <person name="Cao D.M."/>
            <person name="Zhu B.C."/>
            <person name="Li R.H."/>
            <person name="Lu Z.H."/>
        </authorList>
    </citation>
    <scope>NUCLEOTIDE SEQUENCE [LARGE SCALE GENOMIC DNA]</scope>
    <source>
        <strain evidence="1 2">FACHB-1757</strain>
    </source>
</reference>